<evidence type="ECO:0000313" key="3">
    <source>
        <dbReference type="Proteomes" id="UP001596023"/>
    </source>
</evidence>
<dbReference type="RefSeq" id="WP_380000551.1">
    <property type="nucleotide sequence ID" value="NZ_JBHSGN010000133.1"/>
</dbReference>
<evidence type="ECO:0000256" key="1">
    <source>
        <dbReference type="SAM" id="SignalP"/>
    </source>
</evidence>
<comment type="caution">
    <text evidence="2">The sequence shown here is derived from an EMBL/GenBank/DDBJ whole genome shotgun (WGS) entry which is preliminary data.</text>
</comment>
<evidence type="ECO:0000313" key="2">
    <source>
        <dbReference type="EMBL" id="MFC4676377.1"/>
    </source>
</evidence>
<proteinExistence type="predicted"/>
<keyword evidence="3" id="KW-1185">Reference proteome</keyword>
<feature type="chain" id="PRO_5045809977" evidence="1">
    <location>
        <begin position="20"/>
        <end position="288"/>
    </location>
</feature>
<dbReference type="Proteomes" id="UP001596023">
    <property type="component" value="Unassembled WGS sequence"/>
</dbReference>
<name>A0ABV9L1K7_9BACT</name>
<keyword evidence="1" id="KW-0732">Signal</keyword>
<protein>
    <submittedName>
        <fullName evidence="2">Uncharacterized protein</fullName>
    </submittedName>
</protein>
<organism evidence="2 3">
    <name type="scientific">Dysgonomonas termitidis</name>
    <dbReference type="NCBI Taxonomy" id="1516126"/>
    <lineage>
        <taxon>Bacteria</taxon>
        <taxon>Pseudomonadati</taxon>
        <taxon>Bacteroidota</taxon>
        <taxon>Bacteroidia</taxon>
        <taxon>Bacteroidales</taxon>
        <taxon>Dysgonomonadaceae</taxon>
        <taxon>Dysgonomonas</taxon>
    </lineage>
</organism>
<reference evidence="3" key="1">
    <citation type="journal article" date="2019" name="Int. J. Syst. Evol. Microbiol.">
        <title>The Global Catalogue of Microorganisms (GCM) 10K type strain sequencing project: providing services to taxonomists for standard genome sequencing and annotation.</title>
        <authorList>
            <consortium name="The Broad Institute Genomics Platform"/>
            <consortium name="The Broad Institute Genome Sequencing Center for Infectious Disease"/>
            <person name="Wu L."/>
            <person name="Ma J."/>
        </authorList>
    </citation>
    <scope>NUCLEOTIDE SEQUENCE [LARGE SCALE GENOMIC DNA]</scope>
    <source>
        <strain evidence="3">CCUG 66188</strain>
    </source>
</reference>
<gene>
    <name evidence="2" type="ORF">ACFO6W_22095</name>
</gene>
<accession>A0ABV9L1K7</accession>
<sequence>MIRLFLVLLGCFFMHLSQAQVTIGSGEEPAEGAVLHLKEKENVTDAGHNSYRGLILPRVNLSEKKQLYPMFLNNPEDPASGANSNYISNKIALNKTHTGMIVYNLTENDEKELCLGLNQWDGEQWNCFQQKIGNAVGHIVDCDGINIAGHYKSPDQYPQTPPGSAVVPLDASSYITIKLEITKPGAYTIHVTPAYAGDHTKTNGYFFIASGMFMEKGVYTLTIPGSGTPFWYTPAGNPGDELAVTMNGKPLVLQMARPVQRISLWRITLKSRTMRWIAAGQPCMAYIN</sequence>
<feature type="signal peptide" evidence="1">
    <location>
        <begin position="1"/>
        <end position="19"/>
    </location>
</feature>
<dbReference type="EMBL" id="JBHSGN010000133">
    <property type="protein sequence ID" value="MFC4676377.1"/>
    <property type="molecule type" value="Genomic_DNA"/>
</dbReference>